<evidence type="ECO:0000256" key="1">
    <source>
        <dbReference type="SAM" id="Phobius"/>
    </source>
</evidence>
<evidence type="ECO:0000313" key="2">
    <source>
        <dbReference type="EMBL" id="MCJ2183568.1"/>
    </source>
</evidence>
<keyword evidence="3" id="KW-1185">Reference proteome</keyword>
<dbReference type="Proteomes" id="UP001162881">
    <property type="component" value="Unassembled WGS sequence"/>
</dbReference>
<evidence type="ECO:0000313" key="3">
    <source>
        <dbReference type="Proteomes" id="UP001162881"/>
    </source>
</evidence>
<feature type="transmembrane region" description="Helical" evidence="1">
    <location>
        <begin position="38"/>
        <end position="68"/>
    </location>
</feature>
<sequence length="79" mass="8422">MSETGRAGTSLRASIACSGARSALARALGRDLKGRISIALYLVAIPAAFWARPVAIALYLVVVLAWIVPDRRIEAMLRG</sequence>
<name>A0ABT0BET3_9SPHN</name>
<keyword evidence="1" id="KW-0472">Membrane</keyword>
<accession>A0ABT0BET3</accession>
<dbReference type="RefSeq" id="WP_244021502.1">
    <property type="nucleotide sequence ID" value="NZ_JALHLF010000051.1"/>
</dbReference>
<organism evidence="2 3">
    <name type="scientific">Novosphingobium organovorum</name>
    <dbReference type="NCBI Taxonomy" id="2930092"/>
    <lineage>
        <taxon>Bacteria</taxon>
        <taxon>Pseudomonadati</taxon>
        <taxon>Pseudomonadota</taxon>
        <taxon>Alphaproteobacteria</taxon>
        <taxon>Sphingomonadales</taxon>
        <taxon>Sphingomonadaceae</taxon>
        <taxon>Novosphingobium</taxon>
    </lineage>
</organism>
<reference evidence="2" key="1">
    <citation type="submission" date="2022-03" db="EMBL/GenBank/DDBJ databases">
        <title>Identification of a novel bacterium isolated from mangrove sediments.</title>
        <authorList>
            <person name="Pan X."/>
        </authorList>
    </citation>
    <scope>NUCLEOTIDE SEQUENCE</scope>
    <source>
        <strain evidence="2">B1949</strain>
    </source>
</reference>
<evidence type="ECO:0008006" key="4">
    <source>
        <dbReference type="Google" id="ProtNLM"/>
    </source>
</evidence>
<protein>
    <recommendedName>
        <fullName evidence="4">PspC domain-containing protein</fullName>
    </recommendedName>
</protein>
<keyword evidence="1" id="KW-1133">Transmembrane helix</keyword>
<keyword evidence="1" id="KW-0812">Transmembrane</keyword>
<dbReference type="EMBL" id="JALHLF010000051">
    <property type="protein sequence ID" value="MCJ2183568.1"/>
    <property type="molecule type" value="Genomic_DNA"/>
</dbReference>
<proteinExistence type="predicted"/>
<gene>
    <name evidence="2" type="ORF">MTR62_12830</name>
</gene>
<comment type="caution">
    <text evidence="2">The sequence shown here is derived from an EMBL/GenBank/DDBJ whole genome shotgun (WGS) entry which is preliminary data.</text>
</comment>